<name>A0A7V8FI41_STEMA</name>
<reference evidence="3" key="1">
    <citation type="journal article" date="2020" name="MBio">
        <title>Horizontal gene transfer to a defensive symbiont with a reduced genome amongst a multipartite beetle microbiome.</title>
        <authorList>
            <person name="Waterworth S.C."/>
            <person name="Florez L.V."/>
            <person name="Rees E.R."/>
            <person name="Hertweck C."/>
            <person name="Kaltenpoth M."/>
            <person name="Kwan J.C."/>
        </authorList>
    </citation>
    <scope>NUCLEOTIDE SEQUENCE [LARGE SCALE GENOMIC DNA]</scope>
</reference>
<sequence>MNPLASTRRLSRLLLPLAVGALLGACAPVKGPPSVPTAVRTGQSWVVTRPAVAAQVLDTCSRPSPGREPGRVSGYWAPSRQQVDQMEARLSSLEAQVPKVLDFDRQYVGIEANGRQLIYINAFHLPDASTINPAREAIDVCDGGRQFWGALYDPQDGRFSDVQFNGSLGGR</sequence>
<organism evidence="2 3">
    <name type="scientific">Stenotrophomonas maltophilia</name>
    <name type="common">Pseudomonas maltophilia</name>
    <name type="synonym">Xanthomonas maltophilia</name>
    <dbReference type="NCBI Taxonomy" id="40324"/>
    <lineage>
        <taxon>Bacteria</taxon>
        <taxon>Pseudomonadati</taxon>
        <taxon>Pseudomonadota</taxon>
        <taxon>Gammaproteobacteria</taxon>
        <taxon>Lysobacterales</taxon>
        <taxon>Lysobacteraceae</taxon>
        <taxon>Stenotrophomonas</taxon>
        <taxon>Stenotrophomonas maltophilia group</taxon>
    </lineage>
</organism>
<evidence type="ECO:0000256" key="1">
    <source>
        <dbReference type="SAM" id="SignalP"/>
    </source>
</evidence>
<dbReference type="AlphaFoldDB" id="A0A7V8FI41"/>
<feature type="signal peptide" evidence="1">
    <location>
        <begin position="1"/>
        <end position="27"/>
    </location>
</feature>
<gene>
    <name evidence="2" type="ORF">GAK31_01644</name>
</gene>
<feature type="chain" id="PRO_5031322423" description="Secreted protein" evidence="1">
    <location>
        <begin position="28"/>
        <end position="171"/>
    </location>
</feature>
<protein>
    <recommendedName>
        <fullName evidence="4">Secreted protein</fullName>
    </recommendedName>
</protein>
<evidence type="ECO:0000313" key="3">
    <source>
        <dbReference type="Proteomes" id="UP000487117"/>
    </source>
</evidence>
<evidence type="ECO:0008006" key="4">
    <source>
        <dbReference type="Google" id="ProtNLM"/>
    </source>
</evidence>
<evidence type="ECO:0000313" key="2">
    <source>
        <dbReference type="EMBL" id="KAF1016159.1"/>
    </source>
</evidence>
<dbReference type="EMBL" id="WNDS01000002">
    <property type="protein sequence ID" value="KAF1016159.1"/>
    <property type="molecule type" value="Genomic_DNA"/>
</dbReference>
<comment type="caution">
    <text evidence="2">The sequence shown here is derived from an EMBL/GenBank/DDBJ whole genome shotgun (WGS) entry which is preliminary data.</text>
</comment>
<keyword evidence="1" id="KW-0732">Signal</keyword>
<dbReference type="Proteomes" id="UP000487117">
    <property type="component" value="Unassembled WGS sequence"/>
</dbReference>
<accession>A0A7V8FI41</accession>
<proteinExistence type="predicted"/>